<comment type="caution">
    <text evidence="1">The sequence shown here is derived from an EMBL/GenBank/DDBJ whole genome shotgun (WGS) entry which is preliminary data.</text>
</comment>
<dbReference type="Proteomes" id="UP000664940">
    <property type="component" value="Unassembled WGS sequence"/>
</dbReference>
<name>A0A834AS92_9CHIR</name>
<gene>
    <name evidence="1" type="ORF">HJG60_010168</name>
</gene>
<protein>
    <submittedName>
        <fullName evidence="1">Uncharacterized protein</fullName>
    </submittedName>
</protein>
<organism evidence="1 2">
    <name type="scientific">Phyllostomus discolor</name>
    <name type="common">pale spear-nosed bat</name>
    <dbReference type="NCBI Taxonomy" id="89673"/>
    <lineage>
        <taxon>Eukaryota</taxon>
        <taxon>Metazoa</taxon>
        <taxon>Chordata</taxon>
        <taxon>Craniata</taxon>
        <taxon>Vertebrata</taxon>
        <taxon>Euteleostomi</taxon>
        <taxon>Mammalia</taxon>
        <taxon>Eutheria</taxon>
        <taxon>Laurasiatheria</taxon>
        <taxon>Chiroptera</taxon>
        <taxon>Yangochiroptera</taxon>
        <taxon>Phyllostomidae</taxon>
        <taxon>Phyllostominae</taxon>
        <taxon>Phyllostomus</taxon>
    </lineage>
</organism>
<proteinExistence type="predicted"/>
<dbReference type="EMBL" id="JABVXQ010000003">
    <property type="protein sequence ID" value="KAF6119757.1"/>
    <property type="molecule type" value="Genomic_DNA"/>
</dbReference>
<accession>A0A834AS92</accession>
<reference evidence="1 2" key="1">
    <citation type="journal article" date="2020" name="Nature">
        <title>Six reference-quality genomes reveal evolution of bat adaptations.</title>
        <authorList>
            <person name="Jebb D."/>
            <person name="Huang Z."/>
            <person name="Pippel M."/>
            <person name="Hughes G.M."/>
            <person name="Lavrichenko K."/>
            <person name="Devanna P."/>
            <person name="Winkler S."/>
            <person name="Jermiin L.S."/>
            <person name="Skirmuntt E.C."/>
            <person name="Katzourakis A."/>
            <person name="Burkitt-Gray L."/>
            <person name="Ray D.A."/>
            <person name="Sullivan K.A.M."/>
            <person name="Roscito J.G."/>
            <person name="Kirilenko B.M."/>
            <person name="Davalos L.M."/>
            <person name="Corthals A.P."/>
            <person name="Power M.L."/>
            <person name="Jones G."/>
            <person name="Ransome R.D."/>
            <person name="Dechmann D.K.N."/>
            <person name="Locatelli A.G."/>
            <person name="Puechmaille S.J."/>
            <person name="Fedrigo O."/>
            <person name="Jarvis E.D."/>
            <person name="Hiller M."/>
            <person name="Vernes S.C."/>
            <person name="Myers E.W."/>
            <person name="Teeling E.C."/>
        </authorList>
    </citation>
    <scope>NUCLEOTIDE SEQUENCE [LARGE SCALE GENOMIC DNA]</scope>
    <source>
        <strain evidence="1">Bat1K_MPI-CBG_1</strain>
    </source>
</reference>
<dbReference type="AlphaFoldDB" id="A0A834AS92"/>
<sequence>MSCGVIRVTFFSGRRAEELTSHCTLHHKQFEIRCCYPSYNCFQSPCHCFFLSSSYSQCQCVTPSSVATLTPSRVTDCVNCLLSCDIQSHGPSTSSIFSPFSYFRCIFQTKAALSQRVPIV</sequence>
<evidence type="ECO:0000313" key="1">
    <source>
        <dbReference type="EMBL" id="KAF6119757.1"/>
    </source>
</evidence>
<evidence type="ECO:0000313" key="2">
    <source>
        <dbReference type="Proteomes" id="UP000664940"/>
    </source>
</evidence>